<accession>A0A0A9CB05</accession>
<evidence type="ECO:0000313" key="1">
    <source>
        <dbReference type="EMBL" id="JAD72771.1"/>
    </source>
</evidence>
<organism evidence="1">
    <name type="scientific">Arundo donax</name>
    <name type="common">Giant reed</name>
    <name type="synonym">Donax arundinaceus</name>
    <dbReference type="NCBI Taxonomy" id="35708"/>
    <lineage>
        <taxon>Eukaryota</taxon>
        <taxon>Viridiplantae</taxon>
        <taxon>Streptophyta</taxon>
        <taxon>Embryophyta</taxon>
        <taxon>Tracheophyta</taxon>
        <taxon>Spermatophyta</taxon>
        <taxon>Magnoliopsida</taxon>
        <taxon>Liliopsida</taxon>
        <taxon>Poales</taxon>
        <taxon>Poaceae</taxon>
        <taxon>PACMAD clade</taxon>
        <taxon>Arundinoideae</taxon>
        <taxon>Arundineae</taxon>
        <taxon>Arundo</taxon>
    </lineage>
</organism>
<dbReference type="AlphaFoldDB" id="A0A0A9CB05"/>
<protein>
    <submittedName>
        <fullName evidence="1">Uncharacterized protein</fullName>
    </submittedName>
</protein>
<proteinExistence type="predicted"/>
<reference evidence="1" key="2">
    <citation type="journal article" date="2015" name="Data Brief">
        <title>Shoot transcriptome of the giant reed, Arundo donax.</title>
        <authorList>
            <person name="Barrero R.A."/>
            <person name="Guerrero F.D."/>
            <person name="Moolhuijzen P."/>
            <person name="Goolsby J.A."/>
            <person name="Tidwell J."/>
            <person name="Bellgard S.E."/>
            <person name="Bellgard M.I."/>
        </authorList>
    </citation>
    <scope>NUCLEOTIDE SEQUENCE</scope>
    <source>
        <tissue evidence="1">Shoot tissue taken approximately 20 cm above the soil surface</tissue>
    </source>
</reference>
<dbReference type="EMBL" id="GBRH01225124">
    <property type="protein sequence ID" value="JAD72771.1"/>
    <property type="molecule type" value="Transcribed_RNA"/>
</dbReference>
<reference evidence="1" key="1">
    <citation type="submission" date="2014-09" db="EMBL/GenBank/DDBJ databases">
        <authorList>
            <person name="Magalhaes I.L.F."/>
            <person name="Oliveira U."/>
            <person name="Santos F.R."/>
            <person name="Vidigal T.H.D.A."/>
            <person name="Brescovit A.D."/>
            <person name="Santos A.J."/>
        </authorList>
    </citation>
    <scope>NUCLEOTIDE SEQUENCE</scope>
    <source>
        <tissue evidence="1">Shoot tissue taken approximately 20 cm above the soil surface</tissue>
    </source>
</reference>
<name>A0A0A9CB05_ARUDO</name>
<sequence>MYPSSCKVFHSTVDGQDKPESCNMLLKSTTLDL</sequence>